<dbReference type="SUPFAM" id="SSF57716">
    <property type="entry name" value="Glucocorticoid receptor-like (DNA-binding domain)"/>
    <property type="match status" value="1"/>
</dbReference>
<dbReference type="AlphaFoldDB" id="A0A8B7ZJF3"/>
<organism evidence="14 15">
    <name type="scientific">Acanthaster planci</name>
    <name type="common">Crown-of-thorns starfish</name>
    <dbReference type="NCBI Taxonomy" id="133434"/>
    <lineage>
        <taxon>Eukaryota</taxon>
        <taxon>Metazoa</taxon>
        <taxon>Echinodermata</taxon>
        <taxon>Eleutherozoa</taxon>
        <taxon>Asterozoa</taxon>
        <taxon>Asteroidea</taxon>
        <taxon>Valvatacea</taxon>
        <taxon>Valvatida</taxon>
        <taxon>Acanthasteridae</taxon>
        <taxon>Acanthaster</taxon>
    </lineage>
</organism>
<evidence type="ECO:0000256" key="7">
    <source>
        <dbReference type="ARBA" id="ARBA00023125"/>
    </source>
</evidence>
<dbReference type="InterPro" id="IPR000536">
    <property type="entry name" value="Nucl_hrmn_rcpt_lig-bd"/>
</dbReference>
<dbReference type="SMART" id="SM00399">
    <property type="entry name" value="ZnF_C4"/>
    <property type="match status" value="1"/>
</dbReference>
<keyword evidence="10 11" id="KW-0539">Nucleus</keyword>
<dbReference type="PROSITE" id="PS51843">
    <property type="entry name" value="NR_LBD"/>
    <property type="match status" value="1"/>
</dbReference>
<dbReference type="Proteomes" id="UP000694845">
    <property type="component" value="Unplaced"/>
</dbReference>
<name>A0A8B7ZJF3_ACAPL</name>
<dbReference type="PRINTS" id="PR00398">
    <property type="entry name" value="STRDHORMONER"/>
</dbReference>
<dbReference type="FunFam" id="3.30.50.10:FF:000006">
    <property type="entry name" value="Nuclear receptor subfamily 5 group A member"/>
    <property type="match status" value="1"/>
</dbReference>
<dbReference type="InterPro" id="IPR013088">
    <property type="entry name" value="Znf_NHR/GATA"/>
</dbReference>
<proteinExistence type="inferred from homology"/>
<dbReference type="GO" id="GO:0043565">
    <property type="term" value="F:sequence-specific DNA binding"/>
    <property type="evidence" value="ECO:0007669"/>
    <property type="project" value="InterPro"/>
</dbReference>
<dbReference type="RefSeq" id="XP_022105763.1">
    <property type="nucleotide sequence ID" value="XM_022250071.1"/>
</dbReference>
<dbReference type="PANTHER" id="PTHR24083">
    <property type="entry name" value="NUCLEAR HORMONE RECEPTOR"/>
    <property type="match status" value="1"/>
</dbReference>
<keyword evidence="5 11" id="KW-0862">Zinc</keyword>
<dbReference type="FunFam" id="1.10.565.10:FF:000011">
    <property type="entry name" value="Nuclear receptor subfamily 5, group A, member 2"/>
    <property type="match status" value="1"/>
</dbReference>
<dbReference type="GO" id="GO:0005634">
    <property type="term" value="C:nucleus"/>
    <property type="evidence" value="ECO:0007669"/>
    <property type="project" value="UniProtKB-SubCell"/>
</dbReference>
<dbReference type="InterPro" id="IPR035500">
    <property type="entry name" value="NHR-like_dom_sf"/>
</dbReference>
<evidence type="ECO:0000256" key="3">
    <source>
        <dbReference type="ARBA" id="ARBA00022723"/>
    </source>
</evidence>
<dbReference type="GO" id="GO:0003700">
    <property type="term" value="F:DNA-binding transcription factor activity"/>
    <property type="evidence" value="ECO:0007669"/>
    <property type="project" value="InterPro"/>
</dbReference>
<keyword evidence="9 11" id="KW-0675">Receptor</keyword>
<dbReference type="InterPro" id="IPR001723">
    <property type="entry name" value="Nuclear_hrmn_rcpt"/>
</dbReference>
<dbReference type="PRINTS" id="PR01282">
    <property type="entry name" value="COUPTNFACTOR"/>
</dbReference>
<dbReference type="GeneID" id="110987381"/>
<keyword evidence="4 11" id="KW-0863">Zinc-finger</keyword>
<evidence type="ECO:0000256" key="4">
    <source>
        <dbReference type="ARBA" id="ARBA00022771"/>
    </source>
</evidence>
<dbReference type="PROSITE" id="PS00031">
    <property type="entry name" value="NUCLEAR_REC_DBD_1"/>
    <property type="match status" value="1"/>
</dbReference>
<dbReference type="InterPro" id="IPR001628">
    <property type="entry name" value="Znf_hrmn_rcpt"/>
</dbReference>
<keyword evidence="14" id="KW-1185">Reference proteome</keyword>
<keyword evidence="7 11" id="KW-0238">DNA-binding</keyword>
<dbReference type="PROSITE" id="PS51030">
    <property type="entry name" value="NUCLEAR_REC_DBD_2"/>
    <property type="match status" value="1"/>
</dbReference>
<comment type="similarity">
    <text evidence="2">Belongs to the nuclear hormone receptor family. NR5 subfamily.</text>
</comment>
<dbReference type="Gene3D" id="1.10.565.10">
    <property type="entry name" value="Retinoid X Receptor"/>
    <property type="match status" value="1"/>
</dbReference>
<evidence type="ECO:0000256" key="5">
    <source>
        <dbReference type="ARBA" id="ARBA00022833"/>
    </source>
</evidence>
<dbReference type="InterPro" id="IPR050274">
    <property type="entry name" value="Nuclear_hormone_rcpt_NR2"/>
</dbReference>
<dbReference type="CDD" id="cd07164">
    <property type="entry name" value="NR_DBD_PNR_like_1"/>
    <property type="match status" value="1"/>
</dbReference>
<dbReference type="Gene3D" id="3.30.50.10">
    <property type="entry name" value="Erythroid Transcription Factor GATA-1, subunit A"/>
    <property type="match status" value="1"/>
</dbReference>
<evidence type="ECO:0000259" key="13">
    <source>
        <dbReference type="PROSITE" id="PS51843"/>
    </source>
</evidence>
<dbReference type="Pfam" id="PF00105">
    <property type="entry name" value="zf-C4"/>
    <property type="match status" value="1"/>
</dbReference>
<accession>A0A8B7ZJF3</accession>
<dbReference type="OrthoDB" id="10045640at2759"/>
<gene>
    <name evidence="15" type="primary">LOC110987381</name>
</gene>
<dbReference type="Pfam" id="PF00104">
    <property type="entry name" value="Hormone_recep"/>
    <property type="match status" value="1"/>
</dbReference>
<evidence type="ECO:0000259" key="12">
    <source>
        <dbReference type="PROSITE" id="PS51030"/>
    </source>
</evidence>
<evidence type="ECO:0000256" key="11">
    <source>
        <dbReference type="RuleBase" id="RU004334"/>
    </source>
</evidence>
<evidence type="ECO:0000256" key="8">
    <source>
        <dbReference type="ARBA" id="ARBA00023163"/>
    </source>
</evidence>
<dbReference type="PRINTS" id="PR00047">
    <property type="entry name" value="STROIDFINGER"/>
</dbReference>
<evidence type="ECO:0000256" key="6">
    <source>
        <dbReference type="ARBA" id="ARBA00023015"/>
    </source>
</evidence>
<keyword evidence="3 11" id="KW-0479">Metal-binding</keyword>
<evidence type="ECO:0000256" key="1">
    <source>
        <dbReference type="ARBA" id="ARBA00004123"/>
    </source>
</evidence>
<feature type="domain" description="Nuclear receptor" evidence="12">
    <location>
        <begin position="27"/>
        <end position="102"/>
    </location>
</feature>
<dbReference type="SMART" id="SM00430">
    <property type="entry name" value="HOLI"/>
    <property type="match status" value="1"/>
</dbReference>
<evidence type="ECO:0000256" key="2">
    <source>
        <dbReference type="ARBA" id="ARBA00007536"/>
    </source>
</evidence>
<protein>
    <submittedName>
        <fullName evidence="15">Photoreceptor-specific nuclear receptor-like isoform X1</fullName>
    </submittedName>
</protein>
<evidence type="ECO:0000256" key="9">
    <source>
        <dbReference type="ARBA" id="ARBA00023170"/>
    </source>
</evidence>
<evidence type="ECO:0000313" key="14">
    <source>
        <dbReference type="Proteomes" id="UP000694845"/>
    </source>
</evidence>
<keyword evidence="8 11" id="KW-0804">Transcription</keyword>
<evidence type="ECO:0000313" key="15">
    <source>
        <dbReference type="RefSeq" id="XP_022105763.1"/>
    </source>
</evidence>
<dbReference type="KEGG" id="aplc:110987381"/>
<dbReference type="SUPFAM" id="SSF48508">
    <property type="entry name" value="Nuclear receptor ligand-binding domain"/>
    <property type="match status" value="1"/>
</dbReference>
<reference evidence="15" key="1">
    <citation type="submission" date="2025-08" db="UniProtKB">
        <authorList>
            <consortium name="RefSeq"/>
        </authorList>
    </citation>
    <scope>IDENTIFICATION</scope>
</reference>
<sequence>MEKKNQALQDPCLILNSPVMSSGKKPDILCQVCGDRSSGKHYGVFSCDGCRGFFKRSVRRNMAYVCKENGSCVVDLTRRNQCQACRFKKCVEVNMNRNAAVQHERAPRCYQYNHHSPDKCEPSRSSKEDYIPLTPPTGIFNHDARLSGFAPVASDYPTNLSPPILADVLAHPFLHSLLLADRAFDLRQMTSINMQNNGARAHHRETESLASAPSNHSLDNATDCKLHLNSTNNMVENIYECAARLLFMTVKWARAIPAFLALPFRDQAILLEEAWSDLFVLSACQWSMPIEIEAMLSSDCLLNSVDVNHGEMALKSTKRQLQDVVRRLRTLQTDTLEFACLKALVLFRPESRGLRELQKVETIQDEAQLVLGDVVRMRQPSQRVRFGRLLLALSHIRSIDSRCVEELFFRRTIGSVPIERLLCDMFKSS</sequence>
<keyword evidence="6 11" id="KW-0805">Transcription regulation</keyword>
<feature type="domain" description="NR LBD" evidence="13">
    <location>
        <begin position="201"/>
        <end position="429"/>
    </location>
</feature>
<evidence type="ECO:0000256" key="10">
    <source>
        <dbReference type="ARBA" id="ARBA00023242"/>
    </source>
</evidence>
<comment type="subcellular location">
    <subcellularLocation>
        <location evidence="1 11">Nucleus</location>
    </subcellularLocation>
</comment>
<dbReference type="GO" id="GO:0008270">
    <property type="term" value="F:zinc ion binding"/>
    <property type="evidence" value="ECO:0007669"/>
    <property type="project" value="UniProtKB-KW"/>
</dbReference>